<dbReference type="OrthoDB" id="9812878at2"/>
<evidence type="ECO:0000256" key="6">
    <source>
        <dbReference type="PIRNR" id="PIRNR002854"/>
    </source>
</evidence>
<dbReference type="InterPro" id="IPR004872">
    <property type="entry name" value="Lipoprotein_NlpA"/>
</dbReference>
<comment type="subcellular location">
    <subcellularLocation>
        <location evidence="1">Membrane</location>
        <topology evidence="1">Lipid-anchor</topology>
    </subcellularLocation>
</comment>
<evidence type="ECO:0000256" key="5">
    <source>
        <dbReference type="ARBA" id="ARBA00023288"/>
    </source>
</evidence>
<keyword evidence="5 6" id="KW-0449">Lipoprotein</keyword>
<evidence type="ECO:0000313" key="9">
    <source>
        <dbReference type="Proteomes" id="UP000799092"/>
    </source>
</evidence>
<comment type="caution">
    <text evidence="8">The sequence shown here is derived from an EMBL/GenBank/DDBJ whole genome shotgun (WGS) entry which is preliminary data.</text>
</comment>
<reference evidence="8" key="1">
    <citation type="submission" date="2019-11" db="EMBL/GenBank/DDBJ databases">
        <authorList>
            <person name="Li J."/>
        </authorList>
    </citation>
    <scope>NUCLEOTIDE SEQUENCE</scope>
    <source>
        <strain evidence="8">B6B</strain>
    </source>
</reference>
<keyword evidence="2" id="KW-0732">Signal</keyword>
<evidence type="ECO:0000313" key="8">
    <source>
        <dbReference type="EMBL" id="MRH42031.1"/>
    </source>
</evidence>
<keyword evidence="9" id="KW-1185">Reference proteome</keyword>
<dbReference type="EMBL" id="WJNG01000003">
    <property type="protein sequence ID" value="MRH42031.1"/>
    <property type="molecule type" value="Genomic_DNA"/>
</dbReference>
<dbReference type="PANTHER" id="PTHR30429">
    <property type="entry name" value="D-METHIONINE-BINDING LIPOPROTEIN METQ"/>
    <property type="match status" value="1"/>
</dbReference>
<organism evidence="8 9">
    <name type="scientific">Aquibacillus halophilus</name>
    <dbReference type="NCBI Taxonomy" id="930132"/>
    <lineage>
        <taxon>Bacteria</taxon>
        <taxon>Bacillati</taxon>
        <taxon>Bacillota</taxon>
        <taxon>Bacilli</taxon>
        <taxon>Bacillales</taxon>
        <taxon>Bacillaceae</taxon>
        <taxon>Aquibacillus</taxon>
    </lineage>
</organism>
<dbReference type="Proteomes" id="UP000799092">
    <property type="component" value="Unassembled WGS sequence"/>
</dbReference>
<name>A0A6A8DE27_9BACI</name>
<sequence>MKKLLLVICVLVVTLIVSGCGSEEAGALNKDKLIVGVTGGPHEQIIEKVAEVALKDGLEIEIKVFSDFAMPNVALAEGELDLNSFQHTPFFEEFKEDRGLDLVSVGKTIINPMSIYSDKITNIDEIEEGAKIGLPNDPTNGSRAMLIFEDAGLITLKEDLDEEPTVRDIAENKLNLEFIELDAAQLPKQLSELTAAAINTSYAISHGFVPSEDAIFMESSDSPYANLIAARPENKDEEVVAKFVNAYQSDEVKEFIETEFKGSIIPTW</sequence>
<dbReference type="AlphaFoldDB" id="A0A6A8DE27"/>
<feature type="lipid moiety-binding region" description="S-diacylglycerol cysteine" evidence="7">
    <location>
        <position position="20"/>
    </location>
</feature>
<dbReference type="RefSeq" id="WP_153735685.1">
    <property type="nucleotide sequence ID" value="NZ_WJNG01000003.1"/>
</dbReference>
<dbReference type="Pfam" id="PF03180">
    <property type="entry name" value="Lipoprotein_9"/>
    <property type="match status" value="1"/>
</dbReference>
<keyword evidence="3" id="KW-0472">Membrane</keyword>
<dbReference type="PIRSF" id="PIRSF002854">
    <property type="entry name" value="MetQ"/>
    <property type="match status" value="1"/>
</dbReference>
<evidence type="ECO:0000256" key="2">
    <source>
        <dbReference type="ARBA" id="ARBA00022729"/>
    </source>
</evidence>
<gene>
    <name evidence="8" type="ORF">GH741_04995</name>
</gene>
<dbReference type="NCBIfam" id="TIGR00363">
    <property type="entry name" value="MetQ/NlpA family lipoprotein"/>
    <property type="match status" value="1"/>
</dbReference>
<proteinExistence type="inferred from homology"/>
<evidence type="ECO:0000256" key="4">
    <source>
        <dbReference type="ARBA" id="ARBA00023139"/>
    </source>
</evidence>
<dbReference type="GO" id="GO:0016020">
    <property type="term" value="C:membrane"/>
    <property type="evidence" value="ECO:0007669"/>
    <property type="project" value="UniProtKB-SubCell"/>
</dbReference>
<protein>
    <recommendedName>
        <fullName evidence="6">Lipoprotein</fullName>
    </recommendedName>
</protein>
<accession>A0A6A8DE27</accession>
<dbReference type="PANTHER" id="PTHR30429:SF1">
    <property type="entry name" value="D-METHIONINE-BINDING LIPOPROTEIN METQ-RELATED"/>
    <property type="match status" value="1"/>
</dbReference>
<dbReference type="SUPFAM" id="SSF53850">
    <property type="entry name" value="Periplasmic binding protein-like II"/>
    <property type="match status" value="1"/>
</dbReference>
<comment type="similarity">
    <text evidence="6">Belongs to the nlpA lipoprotein family.</text>
</comment>
<dbReference type="PROSITE" id="PS51257">
    <property type="entry name" value="PROKAR_LIPOPROTEIN"/>
    <property type="match status" value="1"/>
</dbReference>
<evidence type="ECO:0000256" key="3">
    <source>
        <dbReference type="ARBA" id="ARBA00023136"/>
    </source>
</evidence>
<dbReference type="Gene3D" id="3.40.190.10">
    <property type="entry name" value="Periplasmic binding protein-like II"/>
    <property type="match status" value="2"/>
</dbReference>
<evidence type="ECO:0000256" key="7">
    <source>
        <dbReference type="PIRSR" id="PIRSR002854-1"/>
    </source>
</evidence>
<evidence type="ECO:0000256" key="1">
    <source>
        <dbReference type="ARBA" id="ARBA00004635"/>
    </source>
</evidence>
<keyword evidence="4" id="KW-0564">Palmitate</keyword>
<dbReference type="CDD" id="cd13526">
    <property type="entry name" value="PBP2_lipoprotein_MetQ_like"/>
    <property type="match status" value="1"/>
</dbReference>